<name>A0A0P4R733_9ACTN</name>
<dbReference type="EMBL" id="BBNO01000003">
    <property type="protein sequence ID" value="GAO08350.1"/>
    <property type="molecule type" value="Genomic_DNA"/>
</dbReference>
<dbReference type="Proteomes" id="UP000048965">
    <property type="component" value="Unassembled WGS sequence"/>
</dbReference>
<sequence length="97" mass="10619">MDAAADLASNSTQQIAATDRLHVGDTTCQVKQGAGSGLRVPAEKVGSGQVYAVQQRRARIPAVRPVVRQGREQVRGLREKTSPLRRVRRCEFHQGMP</sequence>
<keyword evidence="2" id="KW-1185">Reference proteome</keyword>
<comment type="caution">
    <text evidence="1">The sequence shown here is derived from an EMBL/GenBank/DDBJ whole genome shotgun (WGS) entry which is preliminary data.</text>
</comment>
<protein>
    <submittedName>
        <fullName evidence="1">Uncharacterized protein</fullName>
    </submittedName>
</protein>
<evidence type="ECO:0000313" key="2">
    <source>
        <dbReference type="Proteomes" id="UP000048965"/>
    </source>
</evidence>
<proteinExistence type="predicted"/>
<evidence type="ECO:0000313" key="1">
    <source>
        <dbReference type="EMBL" id="GAO08350.1"/>
    </source>
</evidence>
<accession>A0A0P4R733</accession>
<organism evidence="1 2">
    <name type="scientific">Streptomyces lydicamycinicus</name>
    <dbReference type="NCBI Taxonomy" id="1546107"/>
    <lineage>
        <taxon>Bacteria</taxon>
        <taxon>Bacillati</taxon>
        <taxon>Actinomycetota</taxon>
        <taxon>Actinomycetes</taxon>
        <taxon>Kitasatosporales</taxon>
        <taxon>Streptomycetaceae</taxon>
        <taxon>Streptomyces</taxon>
    </lineage>
</organism>
<gene>
    <name evidence="1" type="ORF">TPA0598_03_08110</name>
</gene>
<dbReference type="AlphaFoldDB" id="A0A0P4R733"/>
<reference evidence="1 2" key="2">
    <citation type="journal article" date="2015" name="Stand. Genomic Sci.">
        <title>Draft genome sequence of marine-derived Streptomyces sp. TP-A0598, a producer of anti-MRSA antibiotic lydicamycins.</title>
        <authorList>
            <person name="Komaki H."/>
            <person name="Ichikawa N."/>
            <person name="Hosoyama A."/>
            <person name="Fujita N."/>
            <person name="Igarashi Y."/>
        </authorList>
    </citation>
    <scope>NUCLEOTIDE SEQUENCE [LARGE SCALE GENOMIC DNA]</scope>
    <source>
        <strain evidence="1 2">NBRC 110027</strain>
    </source>
</reference>
<reference evidence="2" key="1">
    <citation type="submission" date="2014-09" db="EMBL/GenBank/DDBJ databases">
        <title>Whole genome shotgun sequence of Streptomyces sp. NBRC 110027.</title>
        <authorList>
            <person name="Komaki H."/>
            <person name="Ichikawa N."/>
            <person name="Katano-Makiyama Y."/>
            <person name="Hosoyama A."/>
            <person name="Hashimoto M."/>
            <person name="Uohara A."/>
            <person name="Kitahashi Y."/>
            <person name="Ohji S."/>
            <person name="Kimura A."/>
            <person name="Yamazoe A."/>
            <person name="Igarashi Y."/>
            <person name="Fujita N."/>
        </authorList>
    </citation>
    <scope>NUCLEOTIDE SEQUENCE [LARGE SCALE GENOMIC DNA]</scope>
    <source>
        <strain evidence="2">NBRC 110027</strain>
    </source>
</reference>